<dbReference type="InterPro" id="IPR016181">
    <property type="entry name" value="Acyl_CoA_acyltransferase"/>
</dbReference>
<dbReference type="Proteomes" id="UP000663802">
    <property type="component" value="Unassembled WGS sequence"/>
</dbReference>
<feature type="domain" description="N-acetyltransferase" evidence="1">
    <location>
        <begin position="18"/>
        <end position="182"/>
    </location>
</feature>
<dbReference type="Pfam" id="PF13302">
    <property type="entry name" value="Acetyltransf_3"/>
    <property type="match status" value="1"/>
</dbReference>
<accession>A0ABQ1EEQ4</accession>
<protein>
    <submittedName>
        <fullName evidence="2">N-acetyltransferase YoaA</fullName>
    </submittedName>
</protein>
<dbReference type="EMBL" id="BMBA01000004">
    <property type="protein sequence ID" value="GFZ33148.1"/>
    <property type="molecule type" value="Genomic_DNA"/>
</dbReference>
<gene>
    <name evidence="2" type="primary">yoaA</name>
    <name evidence="2" type="ORF">CSC2_36740</name>
</gene>
<dbReference type="SUPFAM" id="SSF55729">
    <property type="entry name" value="Acyl-CoA N-acyltransferases (Nat)"/>
    <property type="match status" value="1"/>
</dbReference>
<dbReference type="InterPro" id="IPR051531">
    <property type="entry name" value="N-acetyltransferase"/>
</dbReference>
<dbReference type="InterPro" id="IPR000182">
    <property type="entry name" value="GNAT_dom"/>
</dbReference>
<proteinExistence type="predicted"/>
<dbReference type="PROSITE" id="PS51186">
    <property type="entry name" value="GNAT"/>
    <property type="match status" value="1"/>
</dbReference>
<evidence type="ECO:0000259" key="1">
    <source>
        <dbReference type="PROSITE" id="PS51186"/>
    </source>
</evidence>
<organism evidence="2 3">
    <name type="scientific">Clostridium zeae</name>
    <dbReference type="NCBI Taxonomy" id="2759022"/>
    <lineage>
        <taxon>Bacteria</taxon>
        <taxon>Bacillati</taxon>
        <taxon>Bacillota</taxon>
        <taxon>Clostridia</taxon>
        <taxon>Eubacteriales</taxon>
        <taxon>Clostridiaceae</taxon>
        <taxon>Clostridium</taxon>
    </lineage>
</organism>
<name>A0ABQ1EEQ4_9CLOT</name>
<dbReference type="PANTHER" id="PTHR43792:SF9">
    <property type="entry name" value="RIBOSOMAL-PROTEIN-ALANINE ACETYLTRANSFERASE"/>
    <property type="match status" value="1"/>
</dbReference>
<dbReference type="PANTHER" id="PTHR43792">
    <property type="entry name" value="GNAT FAMILY, PUTATIVE (AFU_ORTHOLOGUE AFUA_3G00765)-RELATED-RELATED"/>
    <property type="match status" value="1"/>
</dbReference>
<reference evidence="2 3" key="1">
    <citation type="journal article" date="2021" name="Int. J. Syst. Evol. Microbiol.">
        <title>Clostridium zeae sp. nov., isolated from corn silage.</title>
        <authorList>
            <person name="Kobayashi H."/>
            <person name="Tanizawa Y."/>
            <person name="Yagura M."/>
            <person name="Sakamoto M."/>
            <person name="Ohkuma M."/>
            <person name="Tohno M."/>
        </authorList>
    </citation>
    <scope>NUCLEOTIDE SEQUENCE [LARGE SCALE GENOMIC DNA]</scope>
    <source>
        <strain evidence="2 3">CSC2</strain>
    </source>
</reference>
<keyword evidence="3" id="KW-1185">Reference proteome</keyword>
<dbReference type="RefSeq" id="WP_228731318.1">
    <property type="nucleotide sequence ID" value="NZ_BMBA01000004.1"/>
</dbReference>
<evidence type="ECO:0000313" key="3">
    <source>
        <dbReference type="Proteomes" id="UP000663802"/>
    </source>
</evidence>
<evidence type="ECO:0000313" key="2">
    <source>
        <dbReference type="EMBL" id="GFZ33148.1"/>
    </source>
</evidence>
<dbReference type="Gene3D" id="3.40.630.30">
    <property type="match status" value="1"/>
</dbReference>
<comment type="caution">
    <text evidence="2">The sequence shown here is derived from an EMBL/GenBank/DDBJ whole genome shotgun (WGS) entry which is preliminary data.</text>
</comment>
<sequence>MNIDMIFGDFPVLESANIILKKIEKTDVKEVFKIYNNEKVFEFCGIIPKNNIDTVEKMIGHFERDYNKRSRIKWGIFSKNHSNKLVGIIEAMDFNQKVNMVTVGYFLAEKNWGKGIASEALSLLIKFLFETANINRIQAEVMPKNMASKHVLIKNGFMKEGLLRQASLWSGKGVVDLEIYGYLKEDYNK</sequence>